<evidence type="ECO:0000313" key="1">
    <source>
        <dbReference type="EMBL" id="THU77853.1"/>
    </source>
</evidence>
<name>A0A4S8KQF9_DENBC</name>
<dbReference type="OrthoDB" id="3123513at2759"/>
<reference evidence="1 2" key="1">
    <citation type="journal article" date="2019" name="Nat. Ecol. Evol.">
        <title>Megaphylogeny resolves global patterns of mushroom evolution.</title>
        <authorList>
            <person name="Varga T."/>
            <person name="Krizsan K."/>
            <person name="Foldi C."/>
            <person name="Dima B."/>
            <person name="Sanchez-Garcia M."/>
            <person name="Sanchez-Ramirez S."/>
            <person name="Szollosi G.J."/>
            <person name="Szarkandi J.G."/>
            <person name="Papp V."/>
            <person name="Albert L."/>
            <person name="Andreopoulos W."/>
            <person name="Angelini C."/>
            <person name="Antonin V."/>
            <person name="Barry K.W."/>
            <person name="Bougher N.L."/>
            <person name="Buchanan P."/>
            <person name="Buyck B."/>
            <person name="Bense V."/>
            <person name="Catcheside P."/>
            <person name="Chovatia M."/>
            <person name="Cooper J."/>
            <person name="Damon W."/>
            <person name="Desjardin D."/>
            <person name="Finy P."/>
            <person name="Geml J."/>
            <person name="Haridas S."/>
            <person name="Hughes K."/>
            <person name="Justo A."/>
            <person name="Karasinski D."/>
            <person name="Kautmanova I."/>
            <person name="Kiss B."/>
            <person name="Kocsube S."/>
            <person name="Kotiranta H."/>
            <person name="LaButti K.M."/>
            <person name="Lechner B.E."/>
            <person name="Liimatainen K."/>
            <person name="Lipzen A."/>
            <person name="Lukacs Z."/>
            <person name="Mihaltcheva S."/>
            <person name="Morgado L.N."/>
            <person name="Niskanen T."/>
            <person name="Noordeloos M.E."/>
            <person name="Ohm R.A."/>
            <person name="Ortiz-Santana B."/>
            <person name="Ovrebo C."/>
            <person name="Racz N."/>
            <person name="Riley R."/>
            <person name="Savchenko A."/>
            <person name="Shiryaev A."/>
            <person name="Soop K."/>
            <person name="Spirin V."/>
            <person name="Szebenyi C."/>
            <person name="Tomsovsky M."/>
            <person name="Tulloss R.E."/>
            <person name="Uehling J."/>
            <person name="Grigoriev I.V."/>
            <person name="Vagvolgyi C."/>
            <person name="Papp T."/>
            <person name="Martin F.M."/>
            <person name="Miettinen O."/>
            <person name="Hibbett D.S."/>
            <person name="Nagy L.G."/>
        </authorList>
    </citation>
    <scope>NUCLEOTIDE SEQUENCE [LARGE SCALE GENOMIC DNA]</scope>
    <source>
        <strain evidence="1 2">CBS 962.96</strain>
    </source>
</reference>
<keyword evidence="2" id="KW-1185">Reference proteome</keyword>
<sequence>MHPSPTVYWHPLLRKVKPETVTPGLQRLYDLAWKDRDRERLFQREDANNDSGLDGFQYESVISTEGLQPLRMGQRVLITPEYKAALSDAKRWFSGGTAFPTSLSVAGNNDDVEMRLADDKNLREKAPGGEVPWPANPDPHHHIFIVIGTPGVGKSLAGLYIGLLELNYDRQIFVSVLYSCGTSPGEAPYLFSDTPRFLYVLVRGGCFSHPFGRKRSVSNWTGHSSRCVVPCRFKRHVSYTRRHTPRC</sequence>
<accession>A0A4S8KQF9</accession>
<dbReference type="Proteomes" id="UP000297245">
    <property type="component" value="Unassembled WGS sequence"/>
</dbReference>
<gene>
    <name evidence="1" type="ORF">K435DRAFT_769902</name>
</gene>
<protein>
    <submittedName>
        <fullName evidence="1">Uncharacterized protein</fullName>
    </submittedName>
</protein>
<proteinExistence type="predicted"/>
<evidence type="ECO:0000313" key="2">
    <source>
        <dbReference type="Proteomes" id="UP000297245"/>
    </source>
</evidence>
<dbReference type="EMBL" id="ML180322">
    <property type="protein sequence ID" value="THU77853.1"/>
    <property type="molecule type" value="Genomic_DNA"/>
</dbReference>
<dbReference type="AlphaFoldDB" id="A0A4S8KQF9"/>
<organism evidence="1 2">
    <name type="scientific">Dendrothele bispora (strain CBS 962.96)</name>
    <dbReference type="NCBI Taxonomy" id="1314807"/>
    <lineage>
        <taxon>Eukaryota</taxon>
        <taxon>Fungi</taxon>
        <taxon>Dikarya</taxon>
        <taxon>Basidiomycota</taxon>
        <taxon>Agaricomycotina</taxon>
        <taxon>Agaricomycetes</taxon>
        <taxon>Agaricomycetidae</taxon>
        <taxon>Agaricales</taxon>
        <taxon>Agaricales incertae sedis</taxon>
        <taxon>Dendrothele</taxon>
    </lineage>
</organism>